<comment type="caution">
    <text evidence="1">The sequence shown here is derived from an EMBL/GenBank/DDBJ whole genome shotgun (WGS) entry which is preliminary data.</text>
</comment>
<proteinExistence type="predicted"/>
<gene>
    <name evidence="1" type="ORF">Lwal_3241</name>
</gene>
<protein>
    <submittedName>
        <fullName evidence="1">Uncharacterized protein</fullName>
    </submittedName>
</protein>
<reference evidence="1 2" key="1">
    <citation type="submission" date="2015-11" db="EMBL/GenBank/DDBJ databases">
        <title>Genomic analysis of 38 Legionella species identifies large and diverse effector repertoires.</title>
        <authorList>
            <person name="Burstein D."/>
            <person name="Amaro F."/>
            <person name="Zusman T."/>
            <person name="Lifshitz Z."/>
            <person name="Cohen O."/>
            <person name="Gilbert J.A."/>
            <person name="Pupko T."/>
            <person name="Shuman H.A."/>
            <person name="Segal G."/>
        </authorList>
    </citation>
    <scope>NUCLEOTIDE SEQUENCE [LARGE SCALE GENOMIC DNA]</scope>
    <source>
        <strain evidence="1 2">ATCC 51914</strain>
    </source>
</reference>
<dbReference type="RefSeq" id="WP_058481816.1">
    <property type="nucleotide sequence ID" value="NZ_CAAAIQ010000038.1"/>
</dbReference>
<dbReference type="OrthoDB" id="1551424at1236"/>
<accession>A0A0W1A232</accession>
<dbReference type="EMBL" id="LNZB01000060">
    <property type="protein sequence ID" value="KTD75200.1"/>
    <property type="molecule type" value="Genomic_DNA"/>
</dbReference>
<sequence length="215" mass="25062">MEEYNEQYEVKNTYPIGHYLQSCLIERLFNAFPTEIAEFQKKYSNFNAKEEIQINADHELHPLNQVRHAAQFVKSKGGELKLTLESIKALLKLESGVRAWLLQRYQLNGNQQIGGFTLPKSVFDQINKFFFKLDPTQARDVQKQVCYSLFLNTQPSLSLWKKIFPSTDNKYDRIVPLIFYKFADNVLFCWGMVGWFSRLQAAGLLAFDKSLMPED</sequence>
<evidence type="ECO:0000313" key="1">
    <source>
        <dbReference type="EMBL" id="KTD75200.1"/>
    </source>
</evidence>
<dbReference type="Proteomes" id="UP000054729">
    <property type="component" value="Unassembled WGS sequence"/>
</dbReference>
<keyword evidence="2" id="KW-1185">Reference proteome</keyword>
<dbReference type="AlphaFoldDB" id="A0A0W1A232"/>
<name>A0A0W1A232_9GAMM</name>
<dbReference type="PATRIC" id="fig|66969.6.peg.3532"/>
<organism evidence="1 2">
    <name type="scientific">Legionella waltersii</name>
    <dbReference type="NCBI Taxonomy" id="66969"/>
    <lineage>
        <taxon>Bacteria</taxon>
        <taxon>Pseudomonadati</taxon>
        <taxon>Pseudomonadota</taxon>
        <taxon>Gammaproteobacteria</taxon>
        <taxon>Legionellales</taxon>
        <taxon>Legionellaceae</taxon>
        <taxon>Legionella</taxon>
    </lineage>
</organism>
<evidence type="ECO:0000313" key="2">
    <source>
        <dbReference type="Proteomes" id="UP000054729"/>
    </source>
</evidence>